<keyword evidence="3" id="KW-1185">Reference proteome</keyword>
<name>A0A0B7MXU6_9FUNG</name>
<dbReference type="InterPro" id="IPR014756">
    <property type="entry name" value="Ig_E-set"/>
</dbReference>
<feature type="region of interest" description="Disordered" evidence="1">
    <location>
        <begin position="128"/>
        <end position="157"/>
    </location>
</feature>
<evidence type="ECO:0000313" key="3">
    <source>
        <dbReference type="Proteomes" id="UP000054107"/>
    </source>
</evidence>
<accession>A0A0B7MXU6</accession>
<organism evidence="2 3">
    <name type="scientific">Parasitella parasitica</name>
    <dbReference type="NCBI Taxonomy" id="35722"/>
    <lineage>
        <taxon>Eukaryota</taxon>
        <taxon>Fungi</taxon>
        <taxon>Fungi incertae sedis</taxon>
        <taxon>Mucoromycota</taxon>
        <taxon>Mucoromycotina</taxon>
        <taxon>Mucoromycetes</taxon>
        <taxon>Mucorales</taxon>
        <taxon>Mucorineae</taxon>
        <taxon>Mucoraceae</taxon>
        <taxon>Parasitella</taxon>
    </lineage>
</organism>
<dbReference type="EMBL" id="LN719426">
    <property type="protein sequence ID" value="CEP07754.1"/>
    <property type="molecule type" value="Genomic_DNA"/>
</dbReference>
<evidence type="ECO:0000313" key="2">
    <source>
        <dbReference type="EMBL" id="CEP07754.1"/>
    </source>
</evidence>
<dbReference type="Gene3D" id="2.60.40.640">
    <property type="match status" value="1"/>
</dbReference>
<dbReference type="InterPro" id="IPR014752">
    <property type="entry name" value="Arrestin-like_C"/>
</dbReference>
<reference evidence="2 3" key="1">
    <citation type="submission" date="2014-09" db="EMBL/GenBank/DDBJ databases">
        <authorList>
            <person name="Ellenberger Sabrina"/>
        </authorList>
    </citation>
    <scope>NUCLEOTIDE SEQUENCE [LARGE SCALE GENOMIC DNA]</scope>
    <source>
        <strain evidence="2 3">CBS 412.66</strain>
    </source>
</reference>
<evidence type="ECO:0000256" key="1">
    <source>
        <dbReference type="SAM" id="MobiDB-lite"/>
    </source>
</evidence>
<dbReference type="AlphaFoldDB" id="A0A0B7MXU6"/>
<dbReference type="Proteomes" id="UP000054107">
    <property type="component" value="Unassembled WGS sequence"/>
</dbReference>
<dbReference type="OrthoDB" id="2372811at2759"/>
<gene>
    <name evidence="2" type="primary">PARPA_01062.1 scaffold 1359</name>
</gene>
<evidence type="ECO:0008006" key="4">
    <source>
        <dbReference type="Google" id="ProtNLM"/>
    </source>
</evidence>
<proteinExistence type="predicted"/>
<sequence length="509" mass="57991">MNCCRDPESSSASQDFLNILSNMPNQYIGNSMPSYQPQSQETTRMKVSLDLPGYQEYLPTYMPGQLITGNVRLQVECPIKVTHLKIALFGNVQVYGEQPGYPVTNGLFDYQRNEQLINTGLRIVKQSNGGSGHQLVCKRDESQNSNQQAKRQKTAQDRHIEKLIRQVASIDHTTNVSHGSLNDVPTKNYSTEEGSTFDLDNNSYQVRFSIRVPTSRRLSGTFDHPHYPVSYRIVAIMKYKDIDGSSNESTCYSTVRLCLEPFFDIHQFQSPIQTAPTSQYVQCRDSVWNNICTHLLNYGAVSMYSSKLPKQIYTSSIEAHLELSTQAFERSQYIPLQLKLANHAFANFNISVVKINIELVRRINMVCSMNEQVESQVVQSASLVFKSSLEKEQQLFFRHTKLSFDLSNHIQVPTDSVCTISSASTKDVFSLGYDLRVELDITGVTSNSSTRNYLSLDEEKNYVADQQHHIWQQEESQYDLPSEPYHHKFKTYSLELDPLTVVVVNNSIY</sequence>
<protein>
    <recommendedName>
        <fullName evidence="4">Arrestin C-terminal-like domain-containing protein</fullName>
    </recommendedName>
</protein>
<dbReference type="SUPFAM" id="SSF81296">
    <property type="entry name" value="E set domains"/>
    <property type="match status" value="1"/>
</dbReference>